<accession>A0ABP0LMR4</accession>
<protein>
    <submittedName>
        <fullName evidence="1">Uncharacterized protein</fullName>
    </submittedName>
</protein>
<gene>
    <name evidence="1" type="ORF">CCMP2556_LOCUS21461</name>
</gene>
<dbReference type="Proteomes" id="UP001642484">
    <property type="component" value="Unassembled WGS sequence"/>
</dbReference>
<proteinExistence type="predicted"/>
<name>A0ABP0LMR4_9DINO</name>
<comment type="caution">
    <text evidence="1">The sequence shown here is derived from an EMBL/GenBank/DDBJ whole genome shotgun (WGS) entry which is preliminary data.</text>
</comment>
<reference evidence="1 2" key="1">
    <citation type="submission" date="2024-02" db="EMBL/GenBank/DDBJ databases">
        <authorList>
            <person name="Chen Y."/>
            <person name="Shah S."/>
            <person name="Dougan E. K."/>
            <person name="Thang M."/>
            <person name="Chan C."/>
        </authorList>
    </citation>
    <scope>NUCLEOTIDE SEQUENCE [LARGE SCALE GENOMIC DNA]</scope>
</reference>
<evidence type="ECO:0000313" key="1">
    <source>
        <dbReference type="EMBL" id="CAK9039637.1"/>
    </source>
</evidence>
<organism evidence="1 2">
    <name type="scientific">Durusdinium trenchii</name>
    <dbReference type="NCBI Taxonomy" id="1381693"/>
    <lineage>
        <taxon>Eukaryota</taxon>
        <taxon>Sar</taxon>
        <taxon>Alveolata</taxon>
        <taxon>Dinophyceae</taxon>
        <taxon>Suessiales</taxon>
        <taxon>Symbiodiniaceae</taxon>
        <taxon>Durusdinium</taxon>
    </lineage>
</organism>
<sequence length="102" mass="11510">MPWPLGLDDDVPLETGCCPHPCLLEGGYYPAFTLFPQVPQATPNGALDYGNYYSTWADPAVFQRVSAELRDRHLAWQAKKQPWSGDYAPITPLDPNNHVYKF</sequence>
<dbReference type="EMBL" id="CAXAMN010013002">
    <property type="protein sequence ID" value="CAK9039637.1"/>
    <property type="molecule type" value="Genomic_DNA"/>
</dbReference>
<keyword evidence="2" id="KW-1185">Reference proteome</keyword>
<evidence type="ECO:0000313" key="2">
    <source>
        <dbReference type="Proteomes" id="UP001642484"/>
    </source>
</evidence>